<dbReference type="EMBL" id="JWLZ01000182">
    <property type="protein sequence ID" value="KHT62166.1"/>
    <property type="molecule type" value="Genomic_DNA"/>
</dbReference>
<evidence type="ECO:0008006" key="3">
    <source>
        <dbReference type="Google" id="ProtNLM"/>
    </source>
</evidence>
<accession>A0A0B9GTT5</accession>
<gene>
    <name evidence="1" type="ORF">RJ45_18575</name>
</gene>
<evidence type="ECO:0000313" key="2">
    <source>
        <dbReference type="Proteomes" id="UP000031278"/>
    </source>
</evidence>
<sequence>MKQLIERKNRWMASHITEAEFPTPLSEQGLALYQDAQASLEFETCQTSDSPNTDSLTIYPVDCHPLTIRYALVLANRWQDESDKEAIIEYLTQIMFEDASPAQLFVGFLKGKPAACGMLFTDDEHGSLICDVAALPLPNQQQLVTEMQQALAAKASNLPLYCEQLK</sequence>
<dbReference type="Proteomes" id="UP000031278">
    <property type="component" value="Unassembled WGS sequence"/>
</dbReference>
<reference evidence="1 2" key="1">
    <citation type="submission" date="2014-12" db="EMBL/GenBank/DDBJ databases">
        <title>Genome sequencing of Photobacterium gaetbulicola AD005a.</title>
        <authorList>
            <person name="Adrian T.G.S."/>
            <person name="Chan K.G."/>
        </authorList>
    </citation>
    <scope>NUCLEOTIDE SEQUENCE [LARGE SCALE GENOMIC DNA]</scope>
    <source>
        <strain evidence="1 2">AD005a</strain>
    </source>
</reference>
<dbReference type="RefSeq" id="WP_039465836.1">
    <property type="nucleotide sequence ID" value="NZ_JWLZ01000182.1"/>
</dbReference>
<comment type="caution">
    <text evidence="1">The sequence shown here is derived from an EMBL/GenBank/DDBJ whole genome shotgun (WGS) entry which is preliminary data.</text>
</comment>
<proteinExistence type="predicted"/>
<organism evidence="1 2">
    <name type="scientific">Photobacterium gaetbulicola</name>
    <dbReference type="NCBI Taxonomy" id="1295392"/>
    <lineage>
        <taxon>Bacteria</taxon>
        <taxon>Pseudomonadati</taxon>
        <taxon>Pseudomonadota</taxon>
        <taxon>Gammaproteobacteria</taxon>
        <taxon>Vibrionales</taxon>
        <taxon>Vibrionaceae</taxon>
        <taxon>Photobacterium</taxon>
    </lineage>
</organism>
<evidence type="ECO:0000313" key="1">
    <source>
        <dbReference type="EMBL" id="KHT62166.1"/>
    </source>
</evidence>
<dbReference type="AlphaFoldDB" id="A0A0B9GTT5"/>
<protein>
    <recommendedName>
        <fullName evidence="3">Flavodoxin</fullName>
    </recommendedName>
</protein>
<name>A0A0B9GTT5_9GAMM</name>